<feature type="repeat" description="PPR" evidence="2">
    <location>
        <begin position="478"/>
        <end position="512"/>
    </location>
</feature>
<evidence type="ECO:0000256" key="3">
    <source>
        <dbReference type="SAM" id="MobiDB-lite"/>
    </source>
</evidence>
<dbReference type="Pfam" id="PF13041">
    <property type="entry name" value="PPR_2"/>
    <property type="match status" value="1"/>
</dbReference>
<dbReference type="NCBIfam" id="TIGR00756">
    <property type="entry name" value="PPR"/>
    <property type="match status" value="1"/>
</dbReference>
<dbReference type="Pfam" id="PF13812">
    <property type="entry name" value="PPR_3"/>
    <property type="match status" value="1"/>
</dbReference>
<dbReference type="InterPro" id="IPR002885">
    <property type="entry name" value="PPR_rpt"/>
</dbReference>
<proteinExistence type="predicted"/>
<accession>A0AAN6TJE8</accession>
<dbReference type="PROSITE" id="PS51375">
    <property type="entry name" value="PPR"/>
    <property type="match status" value="3"/>
</dbReference>
<dbReference type="Gene3D" id="1.25.40.10">
    <property type="entry name" value="Tetratricopeptide repeat domain"/>
    <property type="match status" value="3"/>
</dbReference>
<reference evidence="4" key="1">
    <citation type="journal article" date="2023" name="Mol. Phylogenet. Evol.">
        <title>Genome-scale phylogeny and comparative genomics of the fungal order Sordariales.</title>
        <authorList>
            <person name="Hensen N."/>
            <person name="Bonometti L."/>
            <person name="Westerberg I."/>
            <person name="Brannstrom I.O."/>
            <person name="Guillou S."/>
            <person name="Cros-Aarteil S."/>
            <person name="Calhoun S."/>
            <person name="Haridas S."/>
            <person name="Kuo A."/>
            <person name="Mondo S."/>
            <person name="Pangilinan J."/>
            <person name="Riley R."/>
            <person name="LaButti K."/>
            <person name="Andreopoulos B."/>
            <person name="Lipzen A."/>
            <person name="Chen C."/>
            <person name="Yan M."/>
            <person name="Daum C."/>
            <person name="Ng V."/>
            <person name="Clum A."/>
            <person name="Steindorff A."/>
            <person name="Ohm R.A."/>
            <person name="Martin F."/>
            <person name="Silar P."/>
            <person name="Natvig D.O."/>
            <person name="Lalanne C."/>
            <person name="Gautier V."/>
            <person name="Ament-Velasquez S.L."/>
            <person name="Kruys A."/>
            <person name="Hutchinson M.I."/>
            <person name="Powell A.J."/>
            <person name="Barry K."/>
            <person name="Miller A.N."/>
            <person name="Grigoriev I.V."/>
            <person name="Debuchy R."/>
            <person name="Gladieux P."/>
            <person name="Hiltunen Thoren M."/>
            <person name="Johannesson H."/>
        </authorList>
    </citation>
    <scope>NUCLEOTIDE SEQUENCE</scope>
    <source>
        <strain evidence="4">CBS 508.74</strain>
    </source>
</reference>
<dbReference type="RefSeq" id="XP_064672771.1">
    <property type="nucleotide sequence ID" value="XM_064814609.1"/>
</dbReference>
<dbReference type="Proteomes" id="UP001302812">
    <property type="component" value="Unassembled WGS sequence"/>
</dbReference>
<evidence type="ECO:0000256" key="1">
    <source>
        <dbReference type="ARBA" id="ARBA00022737"/>
    </source>
</evidence>
<feature type="repeat" description="PPR" evidence="2">
    <location>
        <begin position="748"/>
        <end position="782"/>
    </location>
</feature>
<comment type="caution">
    <text evidence="4">The sequence shown here is derived from an EMBL/GenBank/DDBJ whole genome shotgun (WGS) entry which is preliminary data.</text>
</comment>
<organism evidence="4 5">
    <name type="scientific">Canariomyces notabilis</name>
    <dbReference type="NCBI Taxonomy" id="2074819"/>
    <lineage>
        <taxon>Eukaryota</taxon>
        <taxon>Fungi</taxon>
        <taxon>Dikarya</taxon>
        <taxon>Ascomycota</taxon>
        <taxon>Pezizomycotina</taxon>
        <taxon>Sordariomycetes</taxon>
        <taxon>Sordariomycetidae</taxon>
        <taxon>Sordariales</taxon>
        <taxon>Chaetomiaceae</taxon>
        <taxon>Canariomyces</taxon>
    </lineage>
</organism>
<reference evidence="4" key="2">
    <citation type="submission" date="2023-05" db="EMBL/GenBank/DDBJ databases">
        <authorList>
            <consortium name="Lawrence Berkeley National Laboratory"/>
            <person name="Steindorff A."/>
            <person name="Hensen N."/>
            <person name="Bonometti L."/>
            <person name="Westerberg I."/>
            <person name="Brannstrom I.O."/>
            <person name="Guillou S."/>
            <person name="Cros-Aarteil S."/>
            <person name="Calhoun S."/>
            <person name="Haridas S."/>
            <person name="Kuo A."/>
            <person name="Mondo S."/>
            <person name="Pangilinan J."/>
            <person name="Riley R."/>
            <person name="Labutti K."/>
            <person name="Andreopoulos B."/>
            <person name="Lipzen A."/>
            <person name="Chen C."/>
            <person name="Yanf M."/>
            <person name="Daum C."/>
            <person name="Ng V."/>
            <person name="Clum A."/>
            <person name="Ohm R."/>
            <person name="Martin F."/>
            <person name="Silar P."/>
            <person name="Natvig D."/>
            <person name="Lalanne C."/>
            <person name="Gautier V."/>
            <person name="Ament-Velasquez S.L."/>
            <person name="Kruys A."/>
            <person name="Hutchinson M.I."/>
            <person name="Powell A.J."/>
            <person name="Barry K."/>
            <person name="Miller A.N."/>
            <person name="Grigoriev I.V."/>
            <person name="Debuchy R."/>
            <person name="Gladieux P."/>
            <person name="Thoren M.H."/>
            <person name="Johannesson H."/>
        </authorList>
    </citation>
    <scope>NUCLEOTIDE SEQUENCE</scope>
    <source>
        <strain evidence="4">CBS 508.74</strain>
    </source>
</reference>
<sequence>MRDLGSVCLRCQFRLLVTSRTRVRLGITSYSTYNTAPHEAQPYDERWDTRSMAAFGQASDNGAVTAAPTPLPAQSCTSATRRTSAVNMFQSIVERQNRASDAQGGTGADPGVASIDLMKDVAKIQAMLERDGDGLDAAYSFFEGTVYPQIIRAGVPQVVKNQVGSTLFNNLAVAKAKRFESTQLPSVTRITKIMLELNVLRPVVWATLILELIQHICRQSPSPNDYASIEEYEAAIARRNAFLRDLVGAWNVFAEQSSSANRDPAEPTEQGERQSISPRTGATNKPQRRPTLWQVFGAMFPKYPLPTLFRPTWAAYATYRLLIDPFNRTRSIEQEAAPFFRMMKTLIFQSRPPRPSDFSALLEAFPDIRYMQSRKYGKDRGTTFLAPVSIPQNPSHHLRATVHRQLGNAISSRNLEALKKAWVDFWGVAATPDESHVKELVKHPELFDYFILAYMTLRRPELAVDVWNSMERIGIKPTVKTWNSMLQGCAKAGNADGIRTVWHKLIASGTQLDIAIWTARIHGFFASRDPDAGLRALDEMVKVWAARGEPANKCIAVQPTAEPVNAVLAGLIRLGRESDARHVLLWASKQGIEPDIYTFNTLLRPLLRRGDMAAIEALFETMRSANISADVTTFTLILEGTLTDISHLGPPEQVALIKHILTEMKSAGIEANMQTYAKILHLLLRQGGDQANEPVKAVLAHIWRRGLELTSHIYTMLAEHYFSRDPPDAAAVTALIENRRLHDNKDIDRVFWERVIKGYCQAGETERALAIFDRVFVSGTNITFSTLYDLLKAVIKHDDGTHAAAATRIVEAARKIGMADEERTGDGPSAVAPPTTHAERKRLFKHRFWHLAQQHGLLGEQLGVLLASR</sequence>
<dbReference type="GeneID" id="89938734"/>
<feature type="region of interest" description="Disordered" evidence="3">
    <location>
        <begin position="258"/>
        <end position="287"/>
    </location>
</feature>
<protein>
    <recommendedName>
        <fullName evidence="6">Pentatricopeptide repeat-containing protein</fullName>
    </recommendedName>
</protein>
<dbReference type="Pfam" id="PF01535">
    <property type="entry name" value="PPR"/>
    <property type="match status" value="1"/>
</dbReference>
<evidence type="ECO:0000313" key="4">
    <source>
        <dbReference type="EMBL" id="KAK4115201.1"/>
    </source>
</evidence>
<keyword evidence="5" id="KW-1185">Reference proteome</keyword>
<gene>
    <name evidence="4" type="ORF">N656DRAFT_776290</name>
</gene>
<dbReference type="EMBL" id="MU853335">
    <property type="protein sequence ID" value="KAK4115201.1"/>
    <property type="molecule type" value="Genomic_DNA"/>
</dbReference>
<dbReference type="InterPro" id="IPR051222">
    <property type="entry name" value="PPR/CCM1_RNA-binding"/>
</dbReference>
<feature type="compositionally biased region" description="Polar residues" evidence="3">
    <location>
        <begin position="273"/>
        <end position="285"/>
    </location>
</feature>
<feature type="repeat" description="PPR" evidence="2">
    <location>
        <begin position="595"/>
        <end position="629"/>
    </location>
</feature>
<dbReference type="AlphaFoldDB" id="A0AAN6TJE8"/>
<keyword evidence="1" id="KW-0677">Repeat</keyword>
<name>A0AAN6TJE8_9PEZI</name>
<evidence type="ECO:0008006" key="6">
    <source>
        <dbReference type="Google" id="ProtNLM"/>
    </source>
</evidence>
<dbReference type="InterPro" id="IPR011990">
    <property type="entry name" value="TPR-like_helical_dom_sf"/>
</dbReference>
<dbReference type="PANTHER" id="PTHR47942">
    <property type="entry name" value="TETRATRICOPEPTIDE REPEAT (TPR)-LIKE SUPERFAMILY PROTEIN-RELATED"/>
    <property type="match status" value="1"/>
</dbReference>
<evidence type="ECO:0000313" key="5">
    <source>
        <dbReference type="Proteomes" id="UP001302812"/>
    </source>
</evidence>
<evidence type="ECO:0000256" key="2">
    <source>
        <dbReference type="PROSITE-ProRule" id="PRU00708"/>
    </source>
</evidence>